<dbReference type="Proteomes" id="UP000299084">
    <property type="component" value="Unassembled WGS sequence"/>
</dbReference>
<organism evidence="1 2">
    <name type="scientific">Camelus dromedarius</name>
    <name type="common">Dromedary</name>
    <name type="synonym">Arabian camel</name>
    <dbReference type="NCBI Taxonomy" id="9838"/>
    <lineage>
        <taxon>Eukaryota</taxon>
        <taxon>Metazoa</taxon>
        <taxon>Chordata</taxon>
        <taxon>Craniata</taxon>
        <taxon>Vertebrata</taxon>
        <taxon>Euteleostomi</taxon>
        <taxon>Mammalia</taxon>
        <taxon>Eutheria</taxon>
        <taxon>Laurasiatheria</taxon>
        <taxon>Artiodactyla</taxon>
        <taxon>Tylopoda</taxon>
        <taxon>Camelidae</taxon>
        <taxon>Camelus</taxon>
    </lineage>
</organism>
<dbReference type="EMBL" id="JWIN03000003">
    <property type="protein sequence ID" value="KAB1281162.1"/>
    <property type="molecule type" value="Genomic_DNA"/>
</dbReference>
<evidence type="ECO:0000313" key="2">
    <source>
        <dbReference type="Proteomes" id="UP000299084"/>
    </source>
</evidence>
<proteinExistence type="predicted"/>
<comment type="caution">
    <text evidence="1">The sequence shown here is derived from an EMBL/GenBank/DDBJ whole genome shotgun (WGS) entry which is preliminary data.</text>
</comment>
<evidence type="ECO:0000313" key="1">
    <source>
        <dbReference type="EMBL" id="KAB1281162.1"/>
    </source>
</evidence>
<gene>
    <name evidence="1" type="ORF">Cadr_000004312</name>
</gene>
<protein>
    <submittedName>
        <fullName evidence="1">Uncharacterized protein</fullName>
    </submittedName>
</protein>
<name>A0A5N4ECK5_CAMDR</name>
<dbReference type="AlphaFoldDB" id="A0A5N4ECK5"/>
<reference evidence="1 2" key="1">
    <citation type="journal article" date="2019" name="Mol. Ecol. Resour.">
        <title>Improving Illumina assemblies with Hi-C and long reads: an example with the North African dromedary.</title>
        <authorList>
            <person name="Elbers J.P."/>
            <person name="Rogers M.F."/>
            <person name="Perelman P.L."/>
            <person name="Proskuryakova A.A."/>
            <person name="Serdyukova N.A."/>
            <person name="Johnson W.E."/>
            <person name="Horin P."/>
            <person name="Corander J."/>
            <person name="Murphy D."/>
            <person name="Burger P.A."/>
        </authorList>
    </citation>
    <scope>NUCLEOTIDE SEQUENCE [LARGE SCALE GENOMIC DNA]</scope>
    <source>
        <strain evidence="1">Drom800</strain>
        <tissue evidence="1">Blood</tissue>
    </source>
</reference>
<sequence>MSEEEPRPACGLSPEKLLVFAPGAKPYQGVRAKKKPLGVSVLGRGWEEAWDPWRSCGDRQRPRDGGVWIYYERRLGGTQAQRAELVAGSLSTARGTQRNEGLGNLRKSRAVILSCSGQQKLGRAGAGVGEPNCSEDGSLTSRIQWRGPGWSLKHKESQLHPASSSTWEMKLTLEMQMTHQGHHTDWGPLLGRVLCQTDCMGRREKRTRSPQHKSHLQASEIMQGEGPGAEVVDGKRSSKVKISQNHRKRIAYCAVPSGLPKQPSRLQEDLPRLRCGPSALGLPHSPEEEQSEAQTALWLVGKKPASFPCSLGTWILLQRFGLDARVSESELPPRVSS</sequence>
<accession>A0A5N4ECK5</accession>
<keyword evidence="2" id="KW-1185">Reference proteome</keyword>